<evidence type="ECO:0000256" key="1">
    <source>
        <dbReference type="SAM" id="MobiDB-lite"/>
    </source>
</evidence>
<evidence type="ECO:0000313" key="3">
    <source>
        <dbReference type="Proteomes" id="UP001500610"/>
    </source>
</evidence>
<dbReference type="Proteomes" id="UP001500610">
    <property type="component" value="Unassembled WGS sequence"/>
</dbReference>
<reference evidence="3" key="1">
    <citation type="journal article" date="2019" name="Int. J. Syst. Evol. Microbiol.">
        <title>The Global Catalogue of Microorganisms (GCM) 10K type strain sequencing project: providing services to taxonomists for standard genome sequencing and annotation.</title>
        <authorList>
            <consortium name="The Broad Institute Genomics Platform"/>
            <consortium name="The Broad Institute Genome Sequencing Center for Infectious Disease"/>
            <person name="Wu L."/>
            <person name="Ma J."/>
        </authorList>
    </citation>
    <scope>NUCLEOTIDE SEQUENCE [LARGE SCALE GENOMIC DNA]</scope>
    <source>
        <strain evidence="3">JCM 17657</strain>
    </source>
</reference>
<protein>
    <submittedName>
        <fullName evidence="2">Uncharacterized protein</fullName>
    </submittedName>
</protein>
<organism evidence="2 3">
    <name type="scientific">Streptomyces hyderabadensis</name>
    <dbReference type="NCBI Taxonomy" id="598549"/>
    <lineage>
        <taxon>Bacteria</taxon>
        <taxon>Bacillati</taxon>
        <taxon>Actinomycetota</taxon>
        <taxon>Actinomycetes</taxon>
        <taxon>Kitasatosporales</taxon>
        <taxon>Streptomycetaceae</taxon>
        <taxon>Streptomyces</taxon>
    </lineage>
</organism>
<evidence type="ECO:0000313" key="2">
    <source>
        <dbReference type="EMBL" id="GAA4970941.1"/>
    </source>
</evidence>
<proteinExistence type="predicted"/>
<name>A0ABP9HI31_9ACTN</name>
<gene>
    <name evidence="2" type="ORF">GCM10023257_03680</name>
</gene>
<sequence length="131" mass="14229">MTHCPHTLSKTDDQVQPVRSWSSGQRRPRGRPATPADRTRYRPGGRRAVLRDGGGRHPYRTRRRTGTDTWGALELALLGTRAGLPGTAPRAGISTALVLDAATYVIDCGRAAVTRYSRSRPSGHGRAMAAR</sequence>
<feature type="region of interest" description="Disordered" evidence="1">
    <location>
        <begin position="1"/>
        <end position="65"/>
    </location>
</feature>
<comment type="caution">
    <text evidence="2">The sequence shown here is derived from an EMBL/GenBank/DDBJ whole genome shotgun (WGS) entry which is preliminary data.</text>
</comment>
<dbReference type="EMBL" id="BAABIV010000002">
    <property type="protein sequence ID" value="GAA4970941.1"/>
    <property type="molecule type" value="Genomic_DNA"/>
</dbReference>
<accession>A0ABP9HI31</accession>
<keyword evidence="3" id="KW-1185">Reference proteome</keyword>